<dbReference type="PATRIC" id="fig|1339315.3.peg.2437"/>
<comment type="caution">
    <text evidence="2">The sequence shown here is derived from an EMBL/GenBank/DDBJ whole genome shotgun (WGS) entry which is preliminary data.</text>
</comment>
<feature type="chain" id="PRO_5001479961" description="DUF4856 domain-containing protein" evidence="1">
    <location>
        <begin position="20"/>
        <end position="395"/>
    </location>
</feature>
<feature type="signal peptide" evidence="1">
    <location>
        <begin position="1"/>
        <end position="19"/>
    </location>
</feature>
<dbReference type="Proteomes" id="UP000020529">
    <property type="component" value="Unassembled WGS sequence"/>
</dbReference>
<protein>
    <recommendedName>
        <fullName evidence="4">DUF4856 domain-containing protein</fullName>
    </recommendedName>
</protein>
<proteinExistence type="predicted"/>
<gene>
    <name evidence="2" type="ORF">M124_1673</name>
</gene>
<evidence type="ECO:0008006" key="4">
    <source>
        <dbReference type="Google" id="ProtNLM"/>
    </source>
</evidence>
<evidence type="ECO:0000313" key="2">
    <source>
        <dbReference type="EMBL" id="EXY74518.1"/>
    </source>
</evidence>
<reference evidence="2 3" key="1">
    <citation type="submission" date="2014-02" db="EMBL/GenBank/DDBJ databases">
        <authorList>
            <person name="Sears C."/>
            <person name="Carroll K."/>
            <person name="Sack B.R."/>
            <person name="Qadri F."/>
            <person name="Myers L.L."/>
            <person name="Chung G.-T."/>
            <person name="Escheverria P."/>
            <person name="Fraser C.M."/>
            <person name="Sadzewicz L."/>
            <person name="Shefchek K.A."/>
            <person name="Tallon L."/>
            <person name="Das S.P."/>
            <person name="Daugherty S."/>
            <person name="Mongodin E.F."/>
        </authorList>
    </citation>
    <scope>NUCLEOTIDE SEQUENCE [LARGE SCALE GENOMIC DNA]</scope>
    <source>
        <strain evidence="3">3988T(B)14</strain>
    </source>
</reference>
<dbReference type="Pfam" id="PF16148">
    <property type="entry name" value="DUF4856"/>
    <property type="match status" value="1"/>
</dbReference>
<sequence length="395" mass="44887">MNYLLKCLFLSCLLISVVACTDGINETVISAYQLPVLPEPSYKFSRNGESSVNVLECGFLKSPIDRIFSEYMNEARMSTKRDYDEALRIYHEGNFGLKPQKEVSASSKHLKDRDKILKDIDAWFETSARIAGLGANIPSYEHRNREAVKGLTGYVGNGIGDKDVCYVDERGIAVAEVYKYAIMGAIYLDKILNIHLSEQILENNEVLVRNDLTQLLPGHNYTELEHHWDLAYGYYDFWKTLAQSDGLPALKDCHLRISRSFVKGRALMTTSQYDEMRLQADTIRQELSRVVAVRAMHLLVGPNTLANLKENPRRAFRLLSQAYGLIYAAQFARNMQGKSFLTNEETGILLHELEKGDGLWDKERLLGREQTEGALYNLAVRIGEKFDVSPEDIKK</sequence>
<dbReference type="RefSeq" id="WP_005817984.1">
    <property type="nucleotide sequence ID" value="NZ_JGCY01000286.1"/>
</dbReference>
<evidence type="ECO:0000313" key="3">
    <source>
        <dbReference type="Proteomes" id="UP000020529"/>
    </source>
</evidence>
<dbReference type="InterPro" id="IPR032331">
    <property type="entry name" value="DUF4856"/>
</dbReference>
<keyword evidence="1" id="KW-0732">Signal</keyword>
<name>A0A015UKR7_BACFG</name>
<dbReference type="EMBL" id="JGCY01000286">
    <property type="protein sequence ID" value="EXY74518.1"/>
    <property type="molecule type" value="Genomic_DNA"/>
</dbReference>
<dbReference type="PROSITE" id="PS51257">
    <property type="entry name" value="PROKAR_LIPOPROTEIN"/>
    <property type="match status" value="1"/>
</dbReference>
<organism evidence="2 3">
    <name type="scientific">Bacteroides fragilis str. 3988T(B)14</name>
    <dbReference type="NCBI Taxonomy" id="1339315"/>
    <lineage>
        <taxon>Bacteria</taxon>
        <taxon>Pseudomonadati</taxon>
        <taxon>Bacteroidota</taxon>
        <taxon>Bacteroidia</taxon>
        <taxon>Bacteroidales</taxon>
        <taxon>Bacteroidaceae</taxon>
        <taxon>Bacteroides</taxon>
    </lineage>
</organism>
<dbReference type="AlphaFoldDB" id="A0A015UKR7"/>
<accession>A0A015UKR7</accession>
<evidence type="ECO:0000256" key="1">
    <source>
        <dbReference type="SAM" id="SignalP"/>
    </source>
</evidence>